<dbReference type="RefSeq" id="WP_008158032.1">
    <property type="nucleotide sequence ID" value="NZ_AGUF01000007.1"/>
</dbReference>
<dbReference type="Proteomes" id="UP000003113">
    <property type="component" value="Unassembled WGS sequence"/>
</dbReference>
<keyword evidence="1" id="KW-1133">Transmembrane helix</keyword>
<keyword evidence="1" id="KW-0472">Membrane</keyword>
<keyword evidence="3" id="KW-1185">Reference proteome</keyword>
<feature type="transmembrane region" description="Helical" evidence="1">
    <location>
        <begin position="16"/>
        <end position="37"/>
    </location>
</feature>
<comment type="caution">
    <text evidence="2">The sequence shown here is derived from an EMBL/GenBank/DDBJ whole genome shotgun (WGS) entry which is preliminary data.</text>
</comment>
<proteinExistence type="predicted"/>
<evidence type="ECO:0000256" key="1">
    <source>
        <dbReference type="SAM" id="Phobius"/>
    </source>
</evidence>
<reference evidence="2 3" key="1">
    <citation type="journal article" date="2012" name="J. Bacteriol.">
        <title>Genome sequence of the highly efficient arsenite-oxidizing bacterium Achromobacter arsenitoxydans SY8.</title>
        <authorList>
            <person name="Li X."/>
            <person name="Hu Y."/>
            <person name="Gong J."/>
            <person name="Lin Y."/>
            <person name="Johnstone L."/>
            <person name="Rensing C."/>
            <person name="Wang G."/>
        </authorList>
    </citation>
    <scope>NUCLEOTIDE SEQUENCE [LARGE SCALE GENOMIC DNA]</scope>
    <source>
        <strain evidence="2 3">SY8</strain>
    </source>
</reference>
<keyword evidence="1" id="KW-0812">Transmembrane</keyword>
<accession>H0F0F6</accession>
<sequence length="70" mass="7933">MELLGVQWSLRTASEFWSVLAINLVVAVIIFGGHQILRKIQGKNWTRQLNPIVFTLLLTVSIVVGDWVDE</sequence>
<dbReference type="PATRIC" id="fig|477184.5.peg.250"/>
<organism evidence="2 3">
    <name type="scientific">Achromobacter arsenitoxydans SY8</name>
    <dbReference type="NCBI Taxonomy" id="477184"/>
    <lineage>
        <taxon>Bacteria</taxon>
        <taxon>Pseudomonadati</taxon>
        <taxon>Pseudomonadota</taxon>
        <taxon>Betaproteobacteria</taxon>
        <taxon>Burkholderiales</taxon>
        <taxon>Alcaligenaceae</taxon>
        <taxon>Achromobacter</taxon>
    </lineage>
</organism>
<name>H0F0F6_9BURK</name>
<dbReference type="AlphaFoldDB" id="H0F0F6"/>
<gene>
    <name evidence="2" type="ORF">KYC_01295</name>
</gene>
<protein>
    <submittedName>
        <fullName evidence="2">Uncharacterized protein</fullName>
    </submittedName>
</protein>
<evidence type="ECO:0000313" key="2">
    <source>
        <dbReference type="EMBL" id="EHK68232.1"/>
    </source>
</evidence>
<dbReference type="EMBL" id="AGUF01000007">
    <property type="protein sequence ID" value="EHK68232.1"/>
    <property type="molecule type" value="Genomic_DNA"/>
</dbReference>
<feature type="transmembrane region" description="Helical" evidence="1">
    <location>
        <begin position="49"/>
        <end position="68"/>
    </location>
</feature>
<evidence type="ECO:0000313" key="3">
    <source>
        <dbReference type="Proteomes" id="UP000003113"/>
    </source>
</evidence>